<feature type="domain" description="HTH luxR-type" evidence="4">
    <location>
        <begin position="144"/>
        <end position="209"/>
    </location>
</feature>
<dbReference type="InterPro" id="IPR016032">
    <property type="entry name" value="Sig_transdc_resp-reg_C-effctor"/>
</dbReference>
<dbReference type="GO" id="GO:0006355">
    <property type="term" value="P:regulation of DNA-templated transcription"/>
    <property type="evidence" value="ECO:0007669"/>
    <property type="project" value="InterPro"/>
</dbReference>
<dbReference type="Gene3D" id="3.40.50.2300">
    <property type="match status" value="1"/>
</dbReference>
<dbReference type="Pfam" id="PF00196">
    <property type="entry name" value="GerE"/>
    <property type="match status" value="1"/>
</dbReference>
<evidence type="ECO:0000256" key="2">
    <source>
        <dbReference type="ARBA" id="ARBA00023125"/>
    </source>
</evidence>
<dbReference type="InterPro" id="IPR001789">
    <property type="entry name" value="Sig_transdc_resp-reg_receiver"/>
</dbReference>
<dbReference type="PROSITE" id="PS00622">
    <property type="entry name" value="HTH_LUXR_1"/>
    <property type="match status" value="1"/>
</dbReference>
<organism evidence="6 7">
    <name type="scientific">Pelagicoccus enzymogenes</name>
    <dbReference type="NCBI Taxonomy" id="2773457"/>
    <lineage>
        <taxon>Bacteria</taxon>
        <taxon>Pseudomonadati</taxon>
        <taxon>Verrucomicrobiota</taxon>
        <taxon>Opitutia</taxon>
        <taxon>Puniceicoccales</taxon>
        <taxon>Pelagicoccaceae</taxon>
        <taxon>Pelagicoccus</taxon>
    </lineage>
</organism>
<dbReference type="SMART" id="SM00421">
    <property type="entry name" value="HTH_LUXR"/>
    <property type="match status" value="1"/>
</dbReference>
<name>A0A927FC80_9BACT</name>
<proteinExistence type="predicted"/>
<evidence type="ECO:0000256" key="1">
    <source>
        <dbReference type="ARBA" id="ARBA00022553"/>
    </source>
</evidence>
<keyword evidence="2" id="KW-0238">DNA-binding</keyword>
<dbReference type="CDD" id="cd06170">
    <property type="entry name" value="LuxR_C_like"/>
    <property type="match status" value="1"/>
</dbReference>
<evidence type="ECO:0000313" key="7">
    <source>
        <dbReference type="Proteomes" id="UP000622317"/>
    </source>
</evidence>
<dbReference type="Pfam" id="PF00072">
    <property type="entry name" value="Response_reg"/>
    <property type="match status" value="1"/>
</dbReference>
<dbReference type="SMART" id="SM00448">
    <property type="entry name" value="REC"/>
    <property type="match status" value="1"/>
</dbReference>
<dbReference type="PANTHER" id="PTHR43214">
    <property type="entry name" value="TWO-COMPONENT RESPONSE REGULATOR"/>
    <property type="match status" value="1"/>
</dbReference>
<dbReference type="SUPFAM" id="SSF52172">
    <property type="entry name" value="CheY-like"/>
    <property type="match status" value="1"/>
</dbReference>
<keyword evidence="7" id="KW-1185">Reference proteome</keyword>
<dbReference type="CDD" id="cd17535">
    <property type="entry name" value="REC_NarL-like"/>
    <property type="match status" value="1"/>
</dbReference>
<feature type="domain" description="Response regulatory" evidence="5">
    <location>
        <begin position="5"/>
        <end position="122"/>
    </location>
</feature>
<reference evidence="6" key="1">
    <citation type="submission" date="2020-09" db="EMBL/GenBank/DDBJ databases">
        <title>Pelagicoccus enzymogenes sp. nov. with an EPS production, isolated from marine sediment.</title>
        <authorList>
            <person name="Feng X."/>
        </authorList>
    </citation>
    <scope>NUCLEOTIDE SEQUENCE</scope>
    <source>
        <strain evidence="6">NFK12</strain>
    </source>
</reference>
<accession>A0A927FC80</accession>
<dbReference type="InterPro" id="IPR036388">
    <property type="entry name" value="WH-like_DNA-bd_sf"/>
</dbReference>
<dbReference type="InterPro" id="IPR000792">
    <property type="entry name" value="Tscrpt_reg_LuxR_C"/>
</dbReference>
<dbReference type="InterPro" id="IPR011006">
    <property type="entry name" value="CheY-like_superfamily"/>
</dbReference>
<sequence length="211" mass="22910">MTPVNIWIVEDDSGYRRNLQISLQRQDHITCSRTFPNCIKFLEAIESGERPDVVLMDLGLPQIGGVEGIERLKAIDPDVSVLVLTVEEKKEMVMRALDAGAMGYLLKASSVQEIVNALEQVIKGGAALGAGVAKLVLGEVRKPVVREDFGLSAREIEVLEQLAEGLSSKEIGAKLSISTATVNFHLGRIYQKLDVQSQTGAVAKALRSDLI</sequence>
<evidence type="ECO:0000259" key="4">
    <source>
        <dbReference type="PROSITE" id="PS50043"/>
    </source>
</evidence>
<dbReference type="Proteomes" id="UP000622317">
    <property type="component" value="Unassembled WGS sequence"/>
</dbReference>
<dbReference type="SUPFAM" id="SSF46894">
    <property type="entry name" value="C-terminal effector domain of the bipartite response regulators"/>
    <property type="match status" value="1"/>
</dbReference>
<dbReference type="EMBL" id="JACYFG010000051">
    <property type="protein sequence ID" value="MBD5782184.1"/>
    <property type="molecule type" value="Genomic_DNA"/>
</dbReference>
<keyword evidence="1 3" id="KW-0597">Phosphoprotein</keyword>
<dbReference type="PROSITE" id="PS50110">
    <property type="entry name" value="RESPONSE_REGULATORY"/>
    <property type="match status" value="1"/>
</dbReference>
<evidence type="ECO:0000259" key="5">
    <source>
        <dbReference type="PROSITE" id="PS50110"/>
    </source>
</evidence>
<dbReference type="InterPro" id="IPR039420">
    <property type="entry name" value="WalR-like"/>
</dbReference>
<dbReference type="RefSeq" id="WP_191619251.1">
    <property type="nucleotide sequence ID" value="NZ_JACYFG010000051.1"/>
</dbReference>
<dbReference type="GO" id="GO:0000160">
    <property type="term" value="P:phosphorelay signal transduction system"/>
    <property type="evidence" value="ECO:0007669"/>
    <property type="project" value="InterPro"/>
</dbReference>
<evidence type="ECO:0000256" key="3">
    <source>
        <dbReference type="PROSITE-ProRule" id="PRU00169"/>
    </source>
</evidence>
<dbReference type="GO" id="GO:0003677">
    <property type="term" value="F:DNA binding"/>
    <property type="evidence" value="ECO:0007669"/>
    <property type="project" value="UniProtKB-KW"/>
</dbReference>
<dbReference type="PROSITE" id="PS50043">
    <property type="entry name" value="HTH_LUXR_2"/>
    <property type="match status" value="1"/>
</dbReference>
<dbReference type="Gene3D" id="1.10.10.10">
    <property type="entry name" value="Winged helix-like DNA-binding domain superfamily/Winged helix DNA-binding domain"/>
    <property type="match status" value="1"/>
</dbReference>
<gene>
    <name evidence="6" type="ORF">IEN85_21980</name>
</gene>
<dbReference type="AlphaFoldDB" id="A0A927FC80"/>
<evidence type="ECO:0000313" key="6">
    <source>
        <dbReference type="EMBL" id="MBD5782184.1"/>
    </source>
</evidence>
<protein>
    <submittedName>
        <fullName evidence="6">Response regulator transcription factor</fullName>
    </submittedName>
</protein>
<comment type="caution">
    <text evidence="6">The sequence shown here is derived from an EMBL/GenBank/DDBJ whole genome shotgun (WGS) entry which is preliminary data.</text>
</comment>
<feature type="modified residue" description="4-aspartylphosphate" evidence="3">
    <location>
        <position position="57"/>
    </location>
</feature>
<dbReference type="InterPro" id="IPR058245">
    <property type="entry name" value="NreC/VraR/RcsB-like_REC"/>
</dbReference>
<dbReference type="PRINTS" id="PR00038">
    <property type="entry name" value="HTHLUXR"/>
</dbReference>